<evidence type="ECO:0000256" key="2">
    <source>
        <dbReference type="PROSITE-ProRule" id="PRU00335"/>
    </source>
</evidence>
<evidence type="ECO:0000313" key="5">
    <source>
        <dbReference type="Proteomes" id="UP000306192"/>
    </source>
</evidence>
<reference evidence="4 5" key="1">
    <citation type="journal article" date="2019" name="Microorganisms">
        <title>Systematic Affiliation and Genome Analysis of Subtercola vilae DB165(T) with Particular Emphasis on Cold Adaptation of an Isolate from a High-Altitude Cold Volcano Lake.</title>
        <authorList>
            <person name="Villalobos A.S."/>
            <person name="Wiese J."/>
            <person name="Imhoff J.F."/>
            <person name="Dorador C."/>
            <person name="Keller A."/>
            <person name="Hentschel U."/>
        </authorList>
    </citation>
    <scope>NUCLEOTIDE SEQUENCE [LARGE SCALE GENOMIC DNA]</scope>
    <source>
        <strain evidence="4 5">DB165</strain>
    </source>
</reference>
<dbReference type="GO" id="GO:0003677">
    <property type="term" value="F:DNA binding"/>
    <property type="evidence" value="ECO:0007669"/>
    <property type="project" value="UniProtKB-UniRule"/>
</dbReference>
<feature type="DNA-binding region" description="H-T-H motif" evidence="2">
    <location>
        <begin position="44"/>
        <end position="63"/>
    </location>
</feature>
<keyword evidence="5" id="KW-1185">Reference proteome</keyword>
<dbReference type="Pfam" id="PF00440">
    <property type="entry name" value="TetR_N"/>
    <property type="match status" value="1"/>
</dbReference>
<organism evidence="4 5">
    <name type="scientific">Subtercola vilae</name>
    <dbReference type="NCBI Taxonomy" id="2056433"/>
    <lineage>
        <taxon>Bacteria</taxon>
        <taxon>Bacillati</taxon>
        <taxon>Actinomycetota</taxon>
        <taxon>Actinomycetes</taxon>
        <taxon>Micrococcales</taxon>
        <taxon>Microbacteriaceae</taxon>
        <taxon>Subtercola</taxon>
    </lineage>
</organism>
<dbReference type="PROSITE" id="PS50977">
    <property type="entry name" value="HTH_TETR_2"/>
    <property type="match status" value="1"/>
</dbReference>
<evidence type="ECO:0000256" key="1">
    <source>
        <dbReference type="ARBA" id="ARBA00023125"/>
    </source>
</evidence>
<dbReference type="Gene3D" id="1.10.10.60">
    <property type="entry name" value="Homeodomain-like"/>
    <property type="match status" value="1"/>
</dbReference>
<dbReference type="EMBL" id="QYRT01000033">
    <property type="protein sequence ID" value="TIH33665.1"/>
    <property type="molecule type" value="Genomic_DNA"/>
</dbReference>
<dbReference type="InterPro" id="IPR009057">
    <property type="entry name" value="Homeodomain-like_sf"/>
</dbReference>
<feature type="domain" description="HTH tetR-type" evidence="3">
    <location>
        <begin position="21"/>
        <end position="81"/>
    </location>
</feature>
<dbReference type="Proteomes" id="UP000306192">
    <property type="component" value="Unassembled WGS sequence"/>
</dbReference>
<evidence type="ECO:0000259" key="3">
    <source>
        <dbReference type="PROSITE" id="PS50977"/>
    </source>
</evidence>
<proteinExistence type="predicted"/>
<dbReference type="RefSeq" id="WP_136642987.1">
    <property type="nucleotide sequence ID" value="NZ_QYRT01000033.1"/>
</dbReference>
<evidence type="ECO:0000313" key="4">
    <source>
        <dbReference type="EMBL" id="TIH33665.1"/>
    </source>
</evidence>
<protein>
    <submittedName>
        <fullName evidence="4">TetR family transcriptional regulator</fullName>
    </submittedName>
</protein>
<comment type="caution">
    <text evidence="4">The sequence shown here is derived from an EMBL/GenBank/DDBJ whole genome shotgun (WGS) entry which is preliminary data.</text>
</comment>
<dbReference type="SUPFAM" id="SSF46689">
    <property type="entry name" value="Homeodomain-like"/>
    <property type="match status" value="1"/>
</dbReference>
<sequence length="218" mass="24198">MTLTTNEPAAAEPGLRERKRLATSRSIQLAVLELSRDRGLDTVTVDEISRHADISPRTFFNYFPSKEAAVLGETPFRLESEQVEAFVNAGSNEPIFDGLLAIMHSVAVSDTADFEMHQLRKLVIRDYPHLLVQRISSMREFEVDLTGVVARRLTHDAESATHGGEIPDPAAIHDHARLITLVAIAAMRHAWGTWADSSDSRPMSVLLTNSFAELRTLL</sequence>
<dbReference type="OrthoDB" id="8688418at2"/>
<dbReference type="Gene3D" id="1.10.357.10">
    <property type="entry name" value="Tetracycline Repressor, domain 2"/>
    <property type="match status" value="1"/>
</dbReference>
<gene>
    <name evidence="4" type="ORF">D4765_14375</name>
</gene>
<keyword evidence="1 2" id="KW-0238">DNA-binding</keyword>
<accession>A0A4T2BPW0</accession>
<dbReference type="InterPro" id="IPR001647">
    <property type="entry name" value="HTH_TetR"/>
</dbReference>
<dbReference type="InterPro" id="IPR023772">
    <property type="entry name" value="DNA-bd_HTH_TetR-type_CS"/>
</dbReference>
<name>A0A4T2BPW0_9MICO</name>
<dbReference type="AlphaFoldDB" id="A0A4T2BPW0"/>
<dbReference type="PROSITE" id="PS01081">
    <property type="entry name" value="HTH_TETR_1"/>
    <property type="match status" value="1"/>
</dbReference>